<evidence type="ECO:0000313" key="10">
    <source>
        <dbReference type="Proteomes" id="UP001305746"/>
    </source>
</evidence>
<dbReference type="PANTHER" id="PTHR11985:SF35">
    <property type="entry name" value="ANAEROBIC GLYCEROL-3-PHOSPHATE DEHYDROGENASE SUBUNIT A"/>
    <property type="match status" value="1"/>
</dbReference>
<protein>
    <submittedName>
        <fullName evidence="9">Glycerol-3-phosphate dehydrogenase/oxidase</fullName>
        <ecNumber evidence="9">1.-.-.-</ecNumber>
    </submittedName>
</protein>
<feature type="domain" description="FAD dependent oxidoreductase" evidence="7">
    <location>
        <begin position="20"/>
        <end position="348"/>
    </location>
</feature>
<gene>
    <name evidence="9" type="ORF">U5822_15920</name>
</gene>
<feature type="domain" description="Alpha-glycerophosphate oxidase C-terminal" evidence="8">
    <location>
        <begin position="412"/>
        <end position="507"/>
    </location>
</feature>
<organism evidence="9 10">
    <name type="scientific">Marinobacter qingdaonensis</name>
    <dbReference type="NCBI Taxonomy" id="3108486"/>
    <lineage>
        <taxon>Bacteria</taxon>
        <taxon>Pseudomonadati</taxon>
        <taxon>Pseudomonadota</taxon>
        <taxon>Gammaproteobacteria</taxon>
        <taxon>Pseudomonadales</taxon>
        <taxon>Marinobacteraceae</taxon>
        <taxon>Marinobacter</taxon>
    </lineage>
</organism>
<dbReference type="SUPFAM" id="SSF51905">
    <property type="entry name" value="FAD/NAD(P)-binding domain"/>
    <property type="match status" value="1"/>
</dbReference>
<dbReference type="InterPro" id="IPR036188">
    <property type="entry name" value="FAD/NAD-bd_sf"/>
</dbReference>
<evidence type="ECO:0000256" key="3">
    <source>
        <dbReference type="ARBA" id="ARBA00022630"/>
    </source>
</evidence>
<proteinExistence type="inferred from homology"/>
<dbReference type="SUPFAM" id="SSF54373">
    <property type="entry name" value="FAD-linked reductases, C-terminal domain"/>
    <property type="match status" value="1"/>
</dbReference>
<dbReference type="Gene3D" id="3.30.9.10">
    <property type="entry name" value="D-Amino Acid Oxidase, subunit A, domain 2"/>
    <property type="match status" value="1"/>
</dbReference>
<comment type="cofactor">
    <cofactor evidence="1">
        <name>FAD</name>
        <dbReference type="ChEBI" id="CHEBI:57692"/>
    </cofactor>
</comment>
<dbReference type="InterPro" id="IPR006076">
    <property type="entry name" value="FAD-dep_OxRdtase"/>
</dbReference>
<dbReference type="Pfam" id="PF01266">
    <property type="entry name" value="DAO"/>
    <property type="match status" value="1"/>
</dbReference>
<dbReference type="Pfam" id="PF16901">
    <property type="entry name" value="DAO_C"/>
    <property type="match status" value="1"/>
</dbReference>
<dbReference type="InterPro" id="IPR031656">
    <property type="entry name" value="DAO_C"/>
</dbReference>
<dbReference type="InterPro" id="IPR000447">
    <property type="entry name" value="G3P_DH_FAD-dep"/>
</dbReference>
<evidence type="ECO:0000259" key="8">
    <source>
        <dbReference type="Pfam" id="PF16901"/>
    </source>
</evidence>
<evidence type="ECO:0000256" key="6">
    <source>
        <dbReference type="ARBA" id="ARBA00023002"/>
    </source>
</evidence>
<comment type="caution">
    <text evidence="9">The sequence shown here is derived from an EMBL/GenBank/DDBJ whole genome shotgun (WGS) entry which is preliminary data.</text>
</comment>
<reference evidence="9 10" key="1">
    <citation type="submission" date="2023-12" db="EMBL/GenBank/DDBJ databases">
        <title>Marinobacter qingdaonensis sp. nov., isolated from the intertidal sediment of Qingdao, PR China.</title>
        <authorList>
            <person name="Li Y."/>
        </authorList>
    </citation>
    <scope>NUCLEOTIDE SEQUENCE [LARGE SCALE GENOMIC DNA]</scope>
    <source>
        <strain evidence="9 10">ASW11-75</strain>
    </source>
</reference>
<evidence type="ECO:0000256" key="1">
    <source>
        <dbReference type="ARBA" id="ARBA00001974"/>
    </source>
</evidence>
<dbReference type="EC" id="1.-.-.-" evidence="9"/>
<keyword evidence="5" id="KW-0274">FAD</keyword>
<keyword evidence="3" id="KW-0285">Flavoprotein</keyword>
<dbReference type="Gene3D" id="3.50.50.60">
    <property type="entry name" value="FAD/NAD(P)-binding domain"/>
    <property type="match status" value="1"/>
</dbReference>
<dbReference type="InterPro" id="IPR038299">
    <property type="entry name" value="DAO_C_sf"/>
</dbReference>
<evidence type="ECO:0000256" key="2">
    <source>
        <dbReference type="ARBA" id="ARBA00007330"/>
    </source>
</evidence>
<keyword evidence="10" id="KW-1185">Reference proteome</keyword>
<evidence type="ECO:0000259" key="7">
    <source>
        <dbReference type="Pfam" id="PF01266"/>
    </source>
</evidence>
<evidence type="ECO:0000256" key="5">
    <source>
        <dbReference type="ARBA" id="ARBA00022827"/>
    </source>
</evidence>
<evidence type="ECO:0000256" key="4">
    <source>
        <dbReference type="ARBA" id="ARBA00022798"/>
    </source>
</evidence>
<sequence length="535" mass="59231">MTVTREQSLEALRAGAAPFDVIVVGGGITGAGVAREAAGSGLRTLLVEQKDFAWGTSSRSSKMVHGGLRYLGSGQFGLTQDAVQERQRLMAEAPGLIEPLRFVLPHYHRQFPGPRLFQMLLRVYDRIARVRSRRLLTAGESLQWVPGLAQDRLMGASVFTDAVTDDARLVLRILAEARRDGALCLNYVKALEVQRDTEGQVTGLQIQPEESDSPMTVAGRLVINATGAWAGELQQNADDRQTIRPLRGSHLVLPWKRLPVSCSVSLLHPDDRRPVFAFPWQGTTVLGTTDLDHRESLDQEPAISQPEVDYLLRICARLFPGSDISAKDILSTWAGVRPVVSDGGPKAPSKENREHQLWNDKGLISIAGGKLTTFRLIAREALYAGLEPSGSERLRDEDRPVFAAQPSAPRPTGISHLTWQRLQGYYGPELTEVLAAGDHQAVCADPAVCDLLWTELAWACGREDVRHLDDLLLRRTRLGLILPDGAHDLMSELKQRLQPVLGWTDDQWQREADRYRAIWQQAYSLPLPATEGAER</sequence>
<dbReference type="RefSeq" id="WP_322856595.1">
    <property type="nucleotide sequence ID" value="NZ_JAYDCJ010000003.1"/>
</dbReference>
<keyword evidence="6 9" id="KW-0560">Oxidoreductase</keyword>
<name>A0ABU5P255_9GAMM</name>
<dbReference type="Gene3D" id="1.10.8.870">
    <property type="entry name" value="Alpha-glycerophosphate oxidase, cap domain"/>
    <property type="match status" value="1"/>
</dbReference>
<dbReference type="GO" id="GO:0016491">
    <property type="term" value="F:oxidoreductase activity"/>
    <property type="evidence" value="ECO:0007669"/>
    <property type="project" value="UniProtKB-KW"/>
</dbReference>
<dbReference type="EMBL" id="JAYDCJ010000003">
    <property type="protein sequence ID" value="MEA1082163.1"/>
    <property type="molecule type" value="Genomic_DNA"/>
</dbReference>
<dbReference type="PANTHER" id="PTHR11985">
    <property type="entry name" value="GLYCEROL-3-PHOSPHATE DEHYDROGENASE"/>
    <property type="match status" value="1"/>
</dbReference>
<dbReference type="PRINTS" id="PR01001">
    <property type="entry name" value="FADG3PDH"/>
</dbReference>
<comment type="similarity">
    <text evidence="2">Belongs to the FAD-dependent glycerol-3-phosphate dehydrogenase family.</text>
</comment>
<accession>A0ABU5P255</accession>
<keyword evidence="4" id="KW-0319">Glycerol metabolism</keyword>
<evidence type="ECO:0000313" key="9">
    <source>
        <dbReference type="EMBL" id="MEA1082163.1"/>
    </source>
</evidence>
<dbReference type="Proteomes" id="UP001305746">
    <property type="component" value="Unassembled WGS sequence"/>
</dbReference>